<evidence type="ECO:0000256" key="1">
    <source>
        <dbReference type="SAM" id="MobiDB-lite"/>
    </source>
</evidence>
<comment type="caution">
    <text evidence="2">The sequence shown here is derived from an EMBL/GenBank/DDBJ whole genome shotgun (WGS) entry which is preliminary data.</text>
</comment>
<dbReference type="EMBL" id="FJUW01000030">
    <property type="protein sequence ID" value="CZT03928.1"/>
    <property type="molecule type" value="Genomic_DNA"/>
</dbReference>
<feature type="compositionally biased region" description="Low complexity" evidence="1">
    <location>
        <begin position="240"/>
        <end position="251"/>
    </location>
</feature>
<proteinExistence type="predicted"/>
<evidence type="ECO:0000313" key="3">
    <source>
        <dbReference type="Proteomes" id="UP000178129"/>
    </source>
</evidence>
<gene>
    <name evidence="2" type="ORF">RCO7_05594</name>
</gene>
<dbReference type="InParanoid" id="A0A1E1L2Y2"/>
<keyword evidence="3" id="KW-1185">Reference proteome</keyword>
<feature type="region of interest" description="Disordered" evidence="1">
    <location>
        <begin position="338"/>
        <end position="385"/>
    </location>
</feature>
<feature type="region of interest" description="Disordered" evidence="1">
    <location>
        <begin position="232"/>
        <end position="272"/>
    </location>
</feature>
<protein>
    <submittedName>
        <fullName evidence="2">Uncharacterized protein</fullName>
    </submittedName>
</protein>
<dbReference type="Proteomes" id="UP000178129">
    <property type="component" value="Unassembled WGS sequence"/>
</dbReference>
<organism evidence="2 3">
    <name type="scientific">Rhynchosporium graminicola</name>
    <dbReference type="NCBI Taxonomy" id="2792576"/>
    <lineage>
        <taxon>Eukaryota</taxon>
        <taxon>Fungi</taxon>
        <taxon>Dikarya</taxon>
        <taxon>Ascomycota</taxon>
        <taxon>Pezizomycotina</taxon>
        <taxon>Leotiomycetes</taxon>
        <taxon>Helotiales</taxon>
        <taxon>Ploettnerulaceae</taxon>
        <taxon>Rhynchosporium</taxon>
    </lineage>
</organism>
<feature type="compositionally biased region" description="Basic and acidic residues" evidence="1">
    <location>
        <begin position="140"/>
        <end position="150"/>
    </location>
</feature>
<accession>A0A1E1L2Y2</accession>
<evidence type="ECO:0000313" key="2">
    <source>
        <dbReference type="EMBL" id="CZT03928.1"/>
    </source>
</evidence>
<reference evidence="3" key="1">
    <citation type="submission" date="2016-03" db="EMBL/GenBank/DDBJ databases">
        <authorList>
            <person name="Ploux O."/>
        </authorList>
    </citation>
    <scope>NUCLEOTIDE SEQUENCE [LARGE SCALE GENOMIC DNA]</scope>
    <source>
        <strain evidence="3">UK7</strain>
    </source>
</reference>
<dbReference type="AlphaFoldDB" id="A0A1E1L2Y2"/>
<feature type="region of interest" description="Disordered" evidence="1">
    <location>
        <begin position="1"/>
        <end position="42"/>
    </location>
</feature>
<feature type="region of interest" description="Disordered" evidence="1">
    <location>
        <begin position="97"/>
        <end position="150"/>
    </location>
</feature>
<feature type="compositionally biased region" description="Basic and acidic residues" evidence="1">
    <location>
        <begin position="253"/>
        <end position="262"/>
    </location>
</feature>
<name>A0A1E1L2Y2_9HELO</name>
<sequence length="463" mass="52857">MAPQPRRYPKRQIRRPNPPEIPAKAASPSPLHANRNSKLDPNGILKIRPLLNTRSRTNAATVFEQLPLRNKRLSLVPKKKKRRRKSTVVDISLEEVQENREEQEDKDEKVTGRYEGIEDADVRPMKERDEELLNEDSDREEGTKRGWKEAGEEELHMSHVDEFVTMFCGFETEQVEEYVFFKLDVLRMNTFGRLGGLLKSDKSKPLALRTTDNEAERLAAILQNWLSTASPFPSIPTPSSPSSSDSDLPSFNTKERYGKGSHDSPISIPSTPTRLPPEILLIHSHGRSLGRQLLSTCLDRGIDVISLHRLMKDMADFYAEYSQDLEFQLLDLPDQDQDEYQYQDRSPNESYTRRRYQNQTAKSSTKRKARVSAKPDRVIKKRKKKRVPPNSILALVLGIDKPGFGYPEWEVLKENAEMIFSLLQGASEEIRDVLKRAEEEGIGGVGVLGDARGRKRGRKSRGK</sequence>
<feature type="compositionally biased region" description="Basic and acidic residues" evidence="1">
    <location>
        <begin position="106"/>
        <end position="131"/>
    </location>
</feature>